<dbReference type="AlphaFoldDB" id="A0A915XK21"/>
<dbReference type="SMART" id="SM00060">
    <property type="entry name" value="FN3"/>
    <property type="match status" value="5"/>
</dbReference>
<dbReference type="GO" id="GO:0016020">
    <property type="term" value="C:membrane"/>
    <property type="evidence" value="ECO:0007669"/>
    <property type="project" value="UniProtKB-SubCell"/>
</dbReference>
<dbReference type="PANTHER" id="PTHR46957:SF3">
    <property type="entry name" value="CYTOKINE RECEPTOR"/>
    <property type="match status" value="1"/>
</dbReference>
<feature type="signal peptide" evidence="1">
    <location>
        <begin position="1"/>
        <end position="26"/>
    </location>
</feature>
<dbReference type="InterPro" id="IPR003961">
    <property type="entry name" value="FN3_dom"/>
</dbReference>
<gene>
    <name evidence="3" type="ORF">GF1_00220</name>
</gene>
<dbReference type="Proteomes" id="UP001063350">
    <property type="component" value="Chromosome"/>
</dbReference>
<evidence type="ECO:0000313" key="4">
    <source>
        <dbReference type="Proteomes" id="UP001063350"/>
    </source>
</evidence>
<dbReference type="RefSeq" id="WP_267927599.1">
    <property type="nucleotide sequence ID" value="NZ_AP024233.1"/>
</dbReference>
<dbReference type="Gene3D" id="2.60.40.10">
    <property type="entry name" value="Immunoglobulins"/>
    <property type="match status" value="4"/>
</dbReference>
<dbReference type="EMBL" id="AP024233">
    <property type="protein sequence ID" value="BCO07646.1"/>
    <property type="molecule type" value="Genomic_DNA"/>
</dbReference>
<dbReference type="InterPro" id="IPR050713">
    <property type="entry name" value="RTP_Phos/Ushers"/>
</dbReference>
<accession>A0A915XK21</accession>
<proteinExistence type="predicted"/>
<dbReference type="InterPro" id="IPR036116">
    <property type="entry name" value="FN3_sf"/>
</dbReference>
<dbReference type="Pfam" id="PF00041">
    <property type="entry name" value="fn3"/>
    <property type="match status" value="1"/>
</dbReference>
<feature type="domain" description="Fibronectin type-III" evidence="2">
    <location>
        <begin position="495"/>
        <end position="590"/>
    </location>
</feature>
<name>A0A915XK21_9BACT</name>
<keyword evidence="1" id="KW-0732">Signal</keyword>
<feature type="domain" description="Fibronectin type-III" evidence="2">
    <location>
        <begin position="593"/>
        <end position="678"/>
    </location>
</feature>
<keyword evidence="4" id="KW-1185">Reference proteome</keyword>
<dbReference type="PROSITE" id="PS50853">
    <property type="entry name" value="FN3"/>
    <property type="match status" value="2"/>
</dbReference>
<dbReference type="CDD" id="cd00063">
    <property type="entry name" value="FN3"/>
    <property type="match status" value="4"/>
</dbReference>
<evidence type="ECO:0000259" key="2">
    <source>
        <dbReference type="PROSITE" id="PS50853"/>
    </source>
</evidence>
<dbReference type="SUPFAM" id="SSF49265">
    <property type="entry name" value="Fibronectin type III"/>
    <property type="match status" value="3"/>
</dbReference>
<reference evidence="3" key="1">
    <citation type="submission" date="2020-12" db="EMBL/GenBank/DDBJ databases">
        <title>Desulfobium dissulfuricans gen. nov., sp. nov., a novel mesophilic, sulfate-reducing bacterium isolated from a deep-sea hydrothermal vent.</title>
        <authorList>
            <person name="Hashimoto Y."/>
            <person name="Tame A."/>
            <person name="Sawayama S."/>
            <person name="Miyazaki J."/>
            <person name="Takai K."/>
            <person name="Nakagawa S."/>
        </authorList>
    </citation>
    <scope>NUCLEOTIDE SEQUENCE</scope>
    <source>
        <strain evidence="3">GF1</strain>
    </source>
</reference>
<sequence length="678" mass="75183">MSPAKAVLLLFASILLCCVRPVTVQAAPAEEHPSDQVAIHIAPDARQHILNRVVLLPFTGDSPDFARQVTALFHEALERTGKYRLLALEKAQGWQARHRKTDPVQAGRDLDARGVITGRLRGDYSLSGSEPARRCTISMTDAWNGRTLWEIRSELPWRKGEKTLSMEKTMEGLTLSLVRKLVAAGDIYSPLLPTPQVISTQGDLRRNRIILQPDPPHIYTGYQLLRAPRPDGIFRAVTEPVPNSQGLVILEDSGLKDATTYYYTVIGLTTTGLANVPAAPLAVTTAGTPPPVNGFHAAGNSLRRIRLFWEPSQDPRVNGYVLFRSERKKGPFEKIATIEGRDRQTYTDYGERTPFSTYGALKDSTEYFYTIRARNIVGVLSKDAPVVSAVTKGAPPPPSQVRAIEGQPRRVPLFWTRVTDPDVKGYAIFRSRSASGPFKQIDSVGGRDCQKYTDDGTWGNPLQDHTRYFYKIQSINVVDVRSKDSAIVSATTKPAPRPVSGLQAKSRLFRRVALSWSPGPEPDIITYQIFRGETLDRVTHQVGSVKSEQTTFIDKDLEDGRTYWYQVRAVDRDGLKGQMSNPVQATTKPPPSAPAHLRARCTAEGIQLSWDPGTEGDIVRYEIFTTGFLAARTGESTEPRFLYRIEPESGREYSFRVAAVDANGLSSESSQTVSITCR</sequence>
<protein>
    <recommendedName>
        <fullName evidence="2">Fibronectin type-III domain-containing protein</fullName>
    </recommendedName>
</protein>
<dbReference type="InterPro" id="IPR013783">
    <property type="entry name" value="Ig-like_fold"/>
</dbReference>
<evidence type="ECO:0000256" key="1">
    <source>
        <dbReference type="SAM" id="SignalP"/>
    </source>
</evidence>
<dbReference type="KEGG" id="ddu:GF1_00220"/>
<organism evidence="3 4">
    <name type="scientific">Desulfolithobacter dissulfuricans</name>
    <dbReference type="NCBI Taxonomy" id="2795293"/>
    <lineage>
        <taxon>Bacteria</taxon>
        <taxon>Pseudomonadati</taxon>
        <taxon>Thermodesulfobacteriota</taxon>
        <taxon>Desulfobulbia</taxon>
        <taxon>Desulfobulbales</taxon>
        <taxon>Desulfobulbaceae</taxon>
        <taxon>Desulfolithobacter</taxon>
    </lineage>
</organism>
<dbReference type="PANTHER" id="PTHR46957">
    <property type="entry name" value="CYTOKINE RECEPTOR"/>
    <property type="match status" value="1"/>
</dbReference>
<evidence type="ECO:0000313" key="3">
    <source>
        <dbReference type="EMBL" id="BCO07646.1"/>
    </source>
</evidence>
<feature type="chain" id="PRO_5036789749" description="Fibronectin type-III domain-containing protein" evidence="1">
    <location>
        <begin position="27"/>
        <end position="678"/>
    </location>
</feature>